<dbReference type="PANTHER" id="PTHR12924:SF0">
    <property type="entry name" value="TRANSLOCON-ASSOCIATED PROTEIN SUBUNIT ALPHA"/>
    <property type="match status" value="1"/>
</dbReference>
<gene>
    <name evidence="15" type="ORF">Ocin01_13917</name>
</gene>
<dbReference type="PANTHER" id="PTHR12924">
    <property type="entry name" value="TRANSLOCON-ASSOCIATED PROTEIN, ALPHA SUBUNIT"/>
    <property type="match status" value="1"/>
</dbReference>
<keyword evidence="7 13" id="KW-1133">Transmembrane helix</keyword>
<evidence type="ECO:0000256" key="3">
    <source>
        <dbReference type="ARBA" id="ARBA00020280"/>
    </source>
</evidence>
<dbReference type="OrthoDB" id="1926781at2759"/>
<evidence type="ECO:0000256" key="12">
    <source>
        <dbReference type="SAM" id="MobiDB-lite"/>
    </source>
</evidence>
<feature type="chain" id="PRO_5008904082" description="Translocon-associated protein subunit alpha" evidence="14">
    <location>
        <begin position="24"/>
        <end position="295"/>
    </location>
</feature>
<dbReference type="GO" id="GO:0005789">
    <property type="term" value="C:endoplasmic reticulum membrane"/>
    <property type="evidence" value="ECO:0007669"/>
    <property type="project" value="UniProtKB-SubCell"/>
</dbReference>
<name>A0A1D2MIE2_ORCCI</name>
<comment type="caution">
    <text evidence="15">The sequence shown here is derived from an EMBL/GenBank/DDBJ whole genome shotgun (WGS) entry which is preliminary data.</text>
</comment>
<proteinExistence type="inferred from homology"/>
<feature type="signal peptide" evidence="14">
    <location>
        <begin position="1"/>
        <end position="23"/>
    </location>
</feature>
<sequence>MMFSSKKFLLLLLIAFPLVTVFSRTGFVVRAEDEVEVDDDTVDIEPDVGDDAGETAVTEDEDAVPTLAKSPDGETTILFIKPKPGLIGISGSPELHAGKIVEFLVGFTNKGKDSFLLETLDASFRYPLDYSFHIQNFTALAYNRVVKPKEQATLSYSFFTDESFAGRPFGLVVSLGYRDMEGKPFLDAVYNETINIVEIEEGIDGETFFLYIFLAALVVLLLVLGQHLLSSYGGRRGPRKQTIERGTTQSDDVDFEWIPKETLANIMKKSPKKSPKSPKSPRQRRNKAQAGSQSD</sequence>
<organism evidence="15 16">
    <name type="scientific">Orchesella cincta</name>
    <name type="common">Springtail</name>
    <name type="synonym">Podura cincta</name>
    <dbReference type="NCBI Taxonomy" id="48709"/>
    <lineage>
        <taxon>Eukaryota</taxon>
        <taxon>Metazoa</taxon>
        <taxon>Ecdysozoa</taxon>
        <taxon>Arthropoda</taxon>
        <taxon>Hexapoda</taxon>
        <taxon>Collembola</taxon>
        <taxon>Entomobryomorpha</taxon>
        <taxon>Entomobryoidea</taxon>
        <taxon>Orchesellidae</taxon>
        <taxon>Orchesellinae</taxon>
        <taxon>Orchesella</taxon>
    </lineage>
</organism>
<evidence type="ECO:0000313" key="15">
    <source>
        <dbReference type="EMBL" id="ODM92768.1"/>
    </source>
</evidence>
<protein>
    <recommendedName>
        <fullName evidence="3">Translocon-associated protein subunit alpha</fullName>
    </recommendedName>
    <alternativeName>
        <fullName evidence="11">Signal sequence receptor subunit alpha</fullName>
    </alternativeName>
</protein>
<keyword evidence="6" id="KW-0256">Endoplasmic reticulum</keyword>
<keyword evidence="16" id="KW-1185">Reference proteome</keyword>
<evidence type="ECO:0000256" key="11">
    <source>
        <dbReference type="ARBA" id="ARBA00031071"/>
    </source>
</evidence>
<evidence type="ECO:0000256" key="7">
    <source>
        <dbReference type="ARBA" id="ARBA00022989"/>
    </source>
</evidence>
<dbReference type="InterPro" id="IPR005595">
    <property type="entry name" value="TRAP_alpha"/>
</dbReference>
<dbReference type="Pfam" id="PF03896">
    <property type="entry name" value="TRAP_alpha"/>
    <property type="match status" value="1"/>
</dbReference>
<comment type="subunit">
    <text evidence="10">Heterotetramer of TRAP-alpha, TRAP-beta, TRAP-delta and TRAP-gamma. Interacts with palmitoylated calnexin (CALX), the interaction is required for efficient folding of glycosylated proteins.</text>
</comment>
<dbReference type="Proteomes" id="UP000094527">
    <property type="component" value="Unassembled WGS sequence"/>
</dbReference>
<evidence type="ECO:0000256" key="10">
    <source>
        <dbReference type="ARBA" id="ARBA00025854"/>
    </source>
</evidence>
<evidence type="ECO:0000256" key="1">
    <source>
        <dbReference type="ARBA" id="ARBA00004115"/>
    </source>
</evidence>
<keyword evidence="4 13" id="KW-0812">Transmembrane</keyword>
<evidence type="ECO:0000256" key="5">
    <source>
        <dbReference type="ARBA" id="ARBA00022729"/>
    </source>
</evidence>
<comment type="subcellular location">
    <subcellularLocation>
        <location evidence="1">Endoplasmic reticulum membrane</location>
        <topology evidence="1">Single-pass type I membrane protein</topology>
    </subcellularLocation>
</comment>
<comment type="similarity">
    <text evidence="2">Belongs to the TRAP-alpha family.</text>
</comment>
<accession>A0A1D2MIE2</accession>
<evidence type="ECO:0000256" key="2">
    <source>
        <dbReference type="ARBA" id="ARBA00006776"/>
    </source>
</evidence>
<dbReference type="OMA" id="TFPYSFT"/>
<keyword evidence="8 13" id="KW-0472">Membrane</keyword>
<dbReference type="AlphaFoldDB" id="A0A1D2MIE2"/>
<evidence type="ECO:0000256" key="14">
    <source>
        <dbReference type="SAM" id="SignalP"/>
    </source>
</evidence>
<evidence type="ECO:0000256" key="6">
    <source>
        <dbReference type="ARBA" id="ARBA00022824"/>
    </source>
</evidence>
<feature type="compositionally biased region" description="Basic residues" evidence="12">
    <location>
        <begin position="269"/>
        <end position="287"/>
    </location>
</feature>
<reference evidence="15 16" key="1">
    <citation type="journal article" date="2016" name="Genome Biol. Evol.">
        <title>Gene Family Evolution Reflects Adaptation to Soil Environmental Stressors in the Genome of the Collembolan Orchesella cincta.</title>
        <authorList>
            <person name="Faddeeva-Vakhrusheva A."/>
            <person name="Derks M.F."/>
            <person name="Anvar S.Y."/>
            <person name="Agamennone V."/>
            <person name="Suring W."/>
            <person name="Smit S."/>
            <person name="van Straalen N.M."/>
            <person name="Roelofs D."/>
        </authorList>
    </citation>
    <scope>NUCLEOTIDE SEQUENCE [LARGE SCALE GENOMIC DNA]</scope>
    <source>
        <tissue evidence="15">Mixed pool</tissue>
    </source>
</reference>
<dbReference type="STRING" id="48709.A0A1D2MIE2"/>
<evidence type="ECO:0000313" key="16">
    <source>
        <dbReference type="Proteomes" id="UP000094527"/>
    </source>
</evidence>
<comment type="function">
    <text evidence="9">TRAP proteins are part of a complex whose function is to bind calcium to the ER membrane and thereby regulate the retention of ER resident proteins. May be involved in the recycling of the translocation apparatus after completion of the translocation process or may function as a membrane-bound chaperone facilitating folding of translocated proteins.</text>
</comment>
<feature type="region of interest" description="Disordered" evidence="12">
    <location>
        <begin position="262"/>
        <end position="295"/>
    </location>
</feature>
<feature type="transmembrane region" description="Helical" evidence="13">
    <location>
        <begin position="208"/>
        <end position="229"/>
    </location>
</feature>
<evidence type="ECO:0000256" key="13">
    <source>
        <dbReference type="SAM" id="Phobius"/>
    </source>
</evidence>
<evidence type="ECO:0000256" key="8">
    <source>
        <dbReference type="ARBA" id="ARBA00023136"/>
    </source>
</evidence>
<evidence type="ECO:0000256" key="9">
    <source>
        <dbReference type="ARBA" id="ARBA00025620"/>
    </source>
</evidence>
<dbReference type="EMBL" id="LJIJ01001154">
    <property type="protein sequence ID" value="ODM92768.1"/>
    <property type="molecule type" value="Genomic_DNA"/>
</dbReference>
<evidence type="ECO:0000256" key="4">
    <source>
        <dbReference type="ARBA" id="ARBA00022692"/>
    </source>
</evidence>
<keyword evidence="5 14" id="KW-0732">Signal</keyword>